<gene>
    <name evidence="2" type="ORF">AVL57_00455</name>
</gene>
<name>A0ABN4LTK3_9ALTE</name>
<keyword evidence="3" id="KW-1185">Reference proteome</keyword>
<proteinExistence type="predicted"/>
<protein>
    <recommendedName>
        <fullName evidence="4">Bacterial virulence protein VirB8 domain-containing protein</fullName>
    </recommendedName>
</protein>
<dbReference type="EMBL" id="CP013927">
    <property type="protein sequence ID" value="AMJ76651.1"/>
    <property type="molecule type" value="Genomic_DNA"/>
</dbReference>
<feature type="transmembrane region" description="Helical" evidence="1">
    <location>
        <begin position="29"/>
        <end position="48"/>
    </location>
</feature>
<geneLocation type="plasmid" evidence="2 3">
    <name>pASTE61-200</name>
</geneLocation>
<dbReference type="RefSeq" id="WP_061093692.1">
    <property type="nucleotide sequence ID" value="NZ_CP013927.1"/>
</dbReference>
<organism evidence="2 3">
    <name type="scientific">Alteromonas stellipolaris</name>
    <dbReference type="NCBI Taxonomy" id="233316"/>
    <lineage>
        <taxon>Bacteria</taxon>
        <taxon>Pseudomonadati</taxon>
        <taxon>Pseudomonadota</taxon>
        <taxon>Gammaproteobacteria</taxon>
        <taxon>Alteromonadales</taxon>
        <taxon>Alteromonadaceae</taxon>
        <taxon>Alteromonas/Salinimonas group</taxon>
        <taxon>Alteromonas</taxon>
    </lineage>
</organism>
<evidence type="ECO:0000313" key="2">
    <source>
        <dbReference type="EMBL" id="AMJ76651.1"/>
    </source>
</evidence>
<accession>A0ABN4LTK3</accession>
<sequence length="222" mass="24903">MKPVIVDKTLAEYIERNSDVMFTNLCRKYAFIFAAVIAILIGLGVKIVDLGTKINYDEPSFVKPNGETITLTPIYRPPMSLSIVKNIARQYTAEVMSIDFSQIKLDLENSKRLFYSEEIYERDYLEPLMGSHETEGSLQWIAANNLVISASSAASQQPIISAVYEEDGVNYYKIKVAFLQSLKTPSGTDPIRRGTAYLTLIEVPRAVNINGLQIYSLGMKSR</sequence>
<keyword evidence="2" id="KW-0614">Plasmid</keyword>
<keyword evidence="1" id="KW-0472">Membrane</keyword>
<reference evidence="2 3" key="1">
    <citation type="submission" date="2015-12" db="EMBL/GenBank/DDBJ databases">
        <title>Intraspecies pangenome expansion in the marine bacterium Alteromonas.</title>
        <authorList>
            <person name="Lopez-Perez M."/>
            <person name="Rodriguez-Valera F."/>
        </authorList>
    </citation>
    <scope>NUCLEOTIDE SEQUENCE [LARGE SCALE GENOMIC DNA]</scope>
    <source>
        <strain evidence="2 3">LMG 21861</strain>
        <plasmid evidence="2 3">pASTE61-200</plasmid>
    </source>
</reference>
<evidence type="ECO:0008006" key="4">
    <source>
        <dbReference type="Google" id="ProtNLM"/>
    </source>
</evidence>
<evidence type="ECO:0000256" key="1">
    <source>
        <dbReference type="SAM" id="Phobius"/>
    </source>
</evidence>
<keyword evidence="1" id="KW-0812">Transmembrane</keyword>
<dbReference type="Proteomes" id="UP000056750">
    <property type="component" value="Plasmid pASTE61-200"/>
</dbReference>
<keyword evidence="1" id="KW-1133">Transmembrane helix</keyword>
<evidence type="ECO:0000313" key="3">
    <source>
        <dbReference type="Proteomes" id="UP000056750"/>
    </source>
</evidence>